<keyword evidence="2" id="KW-0812">Transmembrane</keyword>
<evidence type="ECO:0000256" key="5">
    <source>
        <dbReference type="ARBA" id="ARBA00023157"/>
    </source>
</evidence>
<dbReference type="EMBL" id="CAJPIZ010039663">
    <property type="protein sequence ID" value="CAG2121464.1"/>
    <property type="molecule type" value="Genomic_DNA"/>
</dbReference>
<name>A0A7R9LT18_9ACAR</name>
<dbReference type="PANTHER" id="PTHR45692">
    <property type="entry name" value="G_PROTEIN_RECEP_F2_4 DOMAIN-CONTAINING PROTEIN"/>
    <property type="match status" value="1"/>
</dbReference>
<evidence type="ECO:0000256" key="1">
    <source>
        <dbReference type="ARBA" id="ARBA00004370"/>
    </source>
</evidence>
<dbReference type="GO" id="GO:0016020">
    <property type="term" value="C:membrane"/>
    <property type="evidence" value="ECO:0007669"/>
    <property type="project" value="UniProtKB-SubCell"/>
</dbReference>
<dbReference type="InterPro" id="IPR057244">
    <property type="entry name" value="GAIN_B"/>
</dbReference>
<keyword evidence="3" id="KW-1133">Transmembrane helix</keyword>
<dbReference type="AlphaFoldDB" id="A0A7R9LT18"/>
<proteinExistence type="predicted"/>
<organism evidence="7">
    <name type="scientific">Medioppia subpectinata</name>
    <dbReference type="NCBI Taxonomy" id="1979941"/>
    <lineage>
        <taxon>Eukaryota</taxon>
        <taxon>Metazoa</taxon>
        <taxon>Ecdysozoa</taxon>
        <taxon>Arthropoda</taxon>
        <taxon>Chelicerata</taxon>
        <taxon>Arachnida</taxon>
        <taxon>Acari</taxon>
        <taxon>Acariformes</taxon>
        <taxon>Sarcoptiformes</taxon>
        <taxon>Oribatida</taxon>
        <taxon>Brachypylina</taxon>
        <taxon>Oppioidea</taxon>
        <taxon>Oppiidae</taxon>
        <taxon>Medioppia</taxon>
    </lineage>
</organism>
<sequence length="142" mass="15982">KFEDKESCLKDTSFGALVDGLVQYLSSVAIKRQINTDIIAFNIENKSHVFTDETNVRISLKHKNQLVLGDSVECVFWDFTQNKWSSEGCRLIESESNRETTVCECNHLTNFAALMDTSGRETDDETKNILTLICCSVSSTLC</sequence>
<dbReference type="PANTHER" id="PTHR45692:SF1">
    <property type="entry name" value="G-PROTEIN COUPLED RECEPTORS FAMILY 2 PROFILE 2 DOMAIN-CONTAINING PROTEIN"/>
    <property type="match status" value="1"/>
</dbReference>
<protein>
    <recommendedName>
        <fullName evidence="6">GAIN-B domain-containing protein</fullName>
    </recommendedName>
</protein>
<evidence type="ECO:0000256" key="4">
    <source>
        <dbReference type="ARBA" id="ARBA00023136"/>
    </source>
</evidence>
<reference evidence="7" key="1">
    <citation type="submission" date="2020-11" db="EMBL/GenBank/DDBJ databases">
        <authorList>
            <person name="Tran Van P."/>
        </authorList>
    </citation>
    <scope>NUCLEOTIDE SEQUENCE</scope>
</reference>
<gene>
    <name evidence="7" type="ORF">OSB1V03_LOCUS21410</name>
</gene>
<dbReference type="InterPro" id="IPR046338">
    <property type="entry name" value="GAIN_dom_sf"/>
</dbReference>
<evidence type="ECO:0000256" key="2">
    <source>
        <dbReference type="ARBA" id="ARBA00022692"/>
    </source>
</evidence>
<keyword evidence="4" id="KW-0472">Membrane</keyword>
<dbReference type="OrthoDB" id="6437696at2759"/>
<evidence type="ECO:0000313" key="7">
    <source>
        <dbReference type="EMBL" id="CAD7647368.1"/>
    </source>
</evidence>
<accession>A0A7R9LT18</accession>
<feature type="non-terminal residue" evidence="7">
    <location>
        <position position="1"/>
    </location>
</feature>
<dbReference type="Gene3D" id="2.60.220.50">
    <property type="match status" value="1"/>
</dbReference>
<dbReference type="Proteomes" id="UP000759131">
    <property type="component" value="Unassembled WGS sequence"/>
</dbReference>
<dbReference type="SMART" id="SM00303">
    <property type="entry name" value="GPS"/>
    <property type="match status" value="1"/>
</dbReference>
<evidence type="ECO:0000256" key="3">
    <source>
        <dbReference type="ARBA" id="ARBA00022989"/>
    </source>
</evidence>
<dbReference type="EMBL" id="OC894238">
    <property type="protein sequence ID" value="CAD7647368.1"/>
    <property type="molecule type" value="Genomic_DNA"/>
</dbReference>
<dbReference type="PROSITE" id="PS50221">
    <property type="entry name" value="GAIN_B"/>
    <property type="match status" value="1"/>
</dbReference>
<feature type="non-terminal residue" evidence="7">
    <location>
        <position position="142"/>
    </location>
</feature>
<keyword evidence="8" id="KW-1185">Reference proteome</keyword>
<evidence type="ECO:0000259" key="6">
    <source>
        <dbReference type="PROSITE" id="PS50221"/>
    </source>
</evidence>
<feature type="domain" description="GAIN-B" evidence="6">
    <location>
        <begin position="1"/>
        <end position="121"/>
    </location>
</feature>
<dbReference type="Pfam" id="PF01825">
    <property type="entry name" value="GPS"/>
    <property type="match status" value="1"/>
</dbReference>
<evidence type="ECO:0000313" key="8">
    <source>
        <dbReference type="Proteomes" id="UP000759131"/>
    </source>
</evidence>
<comment type="subcellular location">
    <subcellularLocation>
        <location evidence="1">Membrane</location>
    </subcellularLocation>
</comment>
<keyword evidence="5" id="KW-1015">Disulfide bond</keyword>
<dbReference type="InterPro" id="IPR000203">
    <property type="entry name" value="GPS"/>
</dbReference>